<gene>
    <name evidence="1" type="ORF">DJ93_3371</name>
</gene>
<reference evidence="1 2" key="1">
    <citation type="submission" date="2014-04" db="EMBL/GenBank/DDBJ databases">
        <authorList>
            <person name="Bishop-Lilly K.A."/>
            <person name="Broomall S.M."/>
            <person name="Chain P.S."/>
            <person name="Chertkov O."/>
            <person name="Coyne S.R."/>
            <person name="Daligault H.E."/>
            <person name="Davenport K.W."/>
            <person name="Erkkila T."/>
            <person name="Frey K.G."/>
            <person name="Gibbons H.S."/>
            <person name="Gu W."/>
            <person name="Jaissle J."/>
            <person name="Johnson S.L."/>
            <person name="Koroleva G.I."/>
            <person name="Ladner J.T."/>
            <person name="Lo C.-C."/>
            <person name="Minogue T.D."/>
            <person name="Munk C."/>
            <person name="Palacios G.F."/>
            <person name="Redden C.L."/>
            <person name="Rosenzweig C.N."/>
            <person name="Scholz M.B."/>
            <person name="Teshima H."/>
            <person name="Xu Y."/>
        </authorList>
    </citation>
    <scope>NUCLEOTIDE SEQUENCE [LARGE SCALE GENOMIC DNA]</scope>
    <source>
        <strain evidence="1 2">BHP</strain>
    </source>
</reference>
<accession>A0A090ZJA1</accession>
<dbReference type="PATRIC" id="fig|1405.8.peg.3460"/>
<comment type="caution">
    <text evidence="1">The sequence shown here is derived from an EMBL/GenBank/DDBJ whole genome shotgun (WGS) entry which is preliminary data.</text>
</comment>
<organism evidence="1 2">
    <name type="scientific">Bacillus clarus</name>
    <dbReference type="NCBI Taxonomy" id="2338372"/>
    <lineage>
        <taxon>Bacteria</taxon>
        <taxon>Bacillati</taxon>
        <taxon>Bacillota</taxon>
        <taxon>Bacilli</taxon>
        <taxon>Bacillales</taxon>
        <taxon>Bacillaceae</taxon>
        <taxon>Bacillus</taxon>
        <taxon>Bacillus cereus group</taxon>
    </lineage>
</organism>
<dbReference type="Proteomes" id="UP000029389">
    <property type="component" value="Unassembled WGS sequence"/>
</dbReference>
<dbReference type="AlphaFoldDB" id="A0A090ZJA1"/>
<dbReference type="EMBL" id="JMQC01000008">
    <property type="protein sequence ID" value="KFN04296.1"/>
    <property type="molecule type" value="Genomic_DNA"/>
</dbReference>
<evidence type="ECO:0000313" key="2">
    <source>
        <dbReference type="Proteomes" id="UP000029389"/>
    </source>
</evidence>
<evidence type="ECO:0000313" key="1">
    <source>
        <dbReference type="EMBL" id="KFN04296.1"/>
    </source>
</evidence>
<name>A0A090ZJA1_9BACI</name>
<protein>
    <submittedName>
        <fullName evidence="1">DDE domain protein</fullName>
    </submittedName>
</protein>
<proteinExistence type="predicted"/>
<sequence length="60" mass="7246">MYLQRAVDSEGDTIDFYLTRIRNHKATKQIRHVKYLNTIVEQNYRFIKKRVCSILGFQII</sequence>